<sequence length="395" mass="43523">MTLDLATLFFVTVFMLGLGGVLLLFAWLQNRSTTALAWWGAAFLFFAPATALFGLRDNLPEFWSIVVCNTIYSLAYGLLWTGARVFEGRRPVFLGMTAGSIVWLLASQFSFFMQSLPLRIVLASTIVLTYCLLFVWELWQGRKEGLMSRWPVMAMVGLHGLFFLVRIPSVTSLPFPIGANSPASPAALIMVFGPLFYAFALVFLLMALTKERAELYQRRAANIDSLTGVANRRGFTELALRVIARSNTDKAPLALLLFDLDNFKGINDRFGHRAGDRVLVVFAKTIQQTLRPLDLVGRLGGEEFVALLPGVTPDITMDIAERIRDSFAAAAREVDGHRVSATVSIGTASATQAGYDFDTLYAVADAALYRAKQKGRNRIEPGRPSLTMVSQALES</sequence>
<evidence type="ECO:0000256" key="1">
    <source>
        <dbReference type="ARBA" id="ARBA00012528"/>
    </source>
</evidence>
<accession>A0A1W6ZV77</accession>
<dbReference type="RefSeq" id="WP_086089616.1">
    <property type="nucleotide sequence ID" value="NZ_CP021112.1"/>
</dbReference>
<dbReference type="Proteomes" id="UP000194137">
    <property type="component" value="Chromosome"/>
</dbReference>
<dbReference type="GO" id="GO:1902201">
    <property type="term" value="P:negative regulation of bacterial-type flagellum-dependent cell motility"/>
    <property type="evidence" value="ECO:0007669"/>
    <property type="project" value="TreeGrafter"/>
</dbReference>
<dbReference type="AlphaFoldDB" id="A0A1W6ZV77"/>
<dbReference type="GO" id="GO:0005886">
    <property type="term" value="C:plasma membrane"/>
    <property type="evidence" value="ECO:0007669"/>
    <property type="project" value="TreeGrafter"/>
</dbReference>
<comment type="catalytic activity">
    <reaction evidence="2">
        <text>2 GTP = 3',3'-c-di-GMP + 2 diphosphate</text>
        <dbReference type="Rhea" id="RHEA:24898"/>
        <dbReference type="ChEBI" id="CHEBI:33019"/>
        <dbReference type="ChEBI" id="CHEBI:37565"/>
        <dbReference type="ChEBI" id="CHEBI:58805"/>
        <dbReference type="EC" id="2.7.7.65"/>
    </reaction>
</comment>
<dbReference type="PANTHER" id="PTHR45138">
    <property type="entry name" value="REGULATORY COMPONENTS OF SENSORY TRANSDUCTION SYSTEM"/>
    <property type="match status" value="1"/>
</dbReference>
<dbReference type="GO" id="GO:0052621">
    <property type="term" value="F:diguanylate cyclase activity"/>
    <property type="evidence" value="ECO:0007669"/>
    <property type="project" value="UniProtKB-EC"/>
</dbReference>
<reference evidence="3 4" key="1">
    <citation type="submission" date="2017-05" db="EMBL/GenBank/DDBJ databases">
        <title>Full genome sequence of Pseudorhodoplanes sinuspersici.</title>
        <authorList>
            <person name="Dastgheib S.M.M."/>
            <person name="Shavandi M."/>
            <person name="Tirandaz H."/>
        </authorList>
    </citation>
    <scope>NUCLEOTIDE SEQUENCE [LARGE SCALE GENOMIC DNA]</scope>
    <source>
        <strain evidence="3 4">RIPI110</strain>
    </source>
</reference>
<proteinExistence type="predicted"/>
<protein>
    <recommendedName>
        <fullName evidence="1">diguanylate cyclase</fullName>
        <ecNumber evidence="1">2.7.7.65</ecNumber>
    </recommendedName>
</protein>
<organism evidence="3 4">
    <name type="scientific">Pseudorhodoplanes sinuspersici</name>
    <dbReference type="NCBI Taxonomy" id="1235591"/>
    <lineage>
        <taxon>Bacteria</taxon>
        <taxon>Pseudomonadati</taxon>
        <taxon>Pseudomonadota</taxon>
        <taxon>Alphaproteobacteria</taxon>
        <taxon>Hyphomicrobiales</taxon>
        <taxon>Pseudorhodoplanes</taxon>
    </lineage>
</organism>
<gene>
    <name evidence="3" type="ORF">CAK95_20570</name>
</gene>
<dbReference type="EC" id="2.7.7.65" evidence="1"/>
<dbReference type="CDD" id="cd01949">
    <property type="entry name" value="GGDEF"/>
    <property type="match status" value="1"/>
</dbReference>
<dbReference type="FunFam" id="3.30.70.270:FF:000001">
    <property type="entry name" value="Diguanylate cyclase domain protein"/>
    <property type="match status" value="1"/>
</dbReference>
<evidence type="ECO:0000313" key="4">
    <source>
        <dbReference type="Proteomes" id="UP000194137"/>
    </source>
</evidence>
<dbReference type="PANTHER" id="PTHR45138:SF9">
    <property type="entry name" value="DIGUANYLATE CYCLASE DGCM-RELATED"/>
    <property type="match status" value="1"/>
</dbReference>
<dbReference type="Pfam" id="PF00990">
    <property type="entry name" value="GGDEF"/>
    <property type="match status" value="1"/>
</dbReference>
<dbReference type="InterPro" id="IPR029787">
    <property type="entry name" value="Nucleotide_cyclase"/>
</dbReference>
<evidence type="ECO:0000256" key="2">
    <source>
        <dbReference type="ARBA" id="ARBA00034247"/>
    </source>
</evidence>
<dbReference type="InterPro" id="IPR043128">
    <property type="entry name" value="Rev_trsase/Diguanyl_cyclase"/>
</dbReference>
<dbReference type="PROSITE" id="PS50887">
    <property type="entry name" value="GGDEF"/>
    <property type="match status" value="1"/>
</dbReference>
<dbReference type="EMBL" id="CP021112">
    <property type="protein sequence ID" value="ARQ01223.1"/>
    <property type="molecule type" value="Genomic_DNA"/>
</dbReference>
<dbReference type="STRING" id="1235591.CAK95_20570"/>
<name>A0A1W6ZV77_9HYPH</name>
<dbReference type="InterPro" id="IPR000160">
    <property type="entry name" value="GGDEF_dom"/>
</dbReference>
<evidence type="ECO:0000313" key="3">
    <source>
        <dbReference type="EMBL" id="ARQ01223.1"/>
    </source>
</evidence>
<dbReference type="GO" id="GO:0043709">
    <property type="term" value="P:cell adhesion involved in single-species biofilm formation"/>
    <property type="evidence" value="ECO:0007669"/>
    <property type="project" value="TreeGrafter"/>
</dbReference>
<dbReference type="KEGG" id="psin:CAK95_20570"/>
<dbReference type="NCBIfam" id="TIGR00254">
    <property type="entry name" value="GGDEF"/>
    <property type="match status" value="1"/>
</dbReference>
<keyword evidence="4" id="KW-1185">Reference proteome</keyword>
<dbReference type="InterPro" id="IPR050469">
    <property type="entry name" value="Diguanylate_Cyclase"/>
</dbReference>
<dbReference type="SUPFAM" id="SSF55073">
    <property type="entry name" value="Nucleotide cyclase"/>
    <property type="match status" value="1"/>
</dbReference>
<dbReference type="OrthoDB" id="9812260at2"/>
<dbReference type="Gene3D" id="3.30.70.270">
    <property type="match status" value="1"/>
</dbReference>
<dbReference type="SMART" id="SM00267">
    <property type="entry name" value="GGDEF"/>
    <property type="match status" value="1"/>
</dbReference>